<feature type="region of interest" description="Disordered" evidence="1">
    <location>
        <begin position="430"/>
        <end position="476"/>
    </location>
</feature>
<dbReference type="Proteomes" id="UP001489004">
    <property type="component" value="Unassembled WGS sequence"/>
</dbReference>
<evidence type="ECO:0000313" key="2">
    <source>
        <dbReference type="EMBL" id="KAK9806227.1"/>
    </source>
</evidence>
<evidence type="ECO:0000313" key="3">
    <source>
        <dbReference type="Proteomes" id="UP001489004"/>
    </source>
</evidence>
<feature type="compositionally biased region" description="Basic and acidic residues" evidence="1">
    <location>
        <begin position="287"/>
        <end position="304"/>
    </location>
</feature>
<feature type="region of interest" description="Disordered" evidence="1">
    <location>
        <begin position="226"/>
        <end position="248"/>
    </location>
</feature>
<feature type="compositionally biased region" description="Polar residues" evidence="1">
    <location>
        <begin position="118"/>
        <end position="130"/>
    </location>
</feature>
<feature type="region of interest" description="Disordered" evidence="1">
    <location>
        <begin position="111"/>
        <end position="134"/>
    </location>
</feature>
<accession>A0AAW1PCA9</accession>
<protein>
    <submittedName>
        <fullName evidence="2">Uncharacterized protein</fullName>
    </submittedName>
</protein>
<dbReference type="EMBL" id="JALJOR010000014">
    <property type="protein sequence ID" value="KAK9806227.1"/>
    <property type="molecule type" value="Genomic_DNA"/>
</dbReference>
<feature type="compositionally biased region" description="Low complexity" evidence="1">
    <location>
        <begin position="14"/>
        <end position="24"/>
    </location>
</feature>
<sequence>MQPHSLEGGGAPAGGLQPASGAALYSHPKVKSKARFADAQAAHVLHREDSGDANQGFAARRVAAVGPRQSGKTGYASYGADLLGQMVPRRARSALNKRPGDAWLTSVKKARTGAGSFSRPTRNRSPGQGLQTVETAQEQEVAEALFDLANMFASDAQHSGSPTARQAEEHHTPRLNGAGLPSGGSGGSGMSPGAHPQSGLAPAQYVAGLGYPAGASGLGSWPSAGTQGSGILNGGARGEPMHAQPRLPPMLAKPWKRCASHVFIAHFIEYQSQLERYQHNQVGSAHGYERQEAPADPPQHEKPVARSAVQQTHARKVGPSWEDIPFSQPTKRKDSPLQAQLSQHAAQQPQQAQQQMPSQPNGGFPFMAAPPASHLQGPFGNGNAGLTPQQAAAVFPAFALGPHNLAGLAGFPPALQHLAVSSAGGMPGLMGQQAQQLKDGRVQNGDGAPLKRPDDPPNLNHQGMLVGGLRGMTGGMMDSRGPGMPTAVQDHMMAAGARGEQPQDIWLNGSMPMLR</sequence>
<feature type="compositionally biased region" description="Gly residues" evidence="1">
    <location>
        <begin position="180"/>
        <end position="190"/>
    </location>
</feature>
<reference evidence="2 3" key="1">
    <citation type="journal article" date="2024" name="Nat. Commun.">
        <title>Phylogenomics reveals the evolutionary origins of lichenization in chlorophyte algae.</title>
        <authorList>
            <person name="Puginier C."/>
            <person name="Libourel C."/>
            <person name="Otte J."/>
            <person name="Skaloud P."/>
            <person name="Haon M."/>
            <person name="Grisel S."/>
            <person name="Petersen M."/>
            <person name="Berrin J.G."/>
            <person name="Delaux P.M."/>
            <person name="Dal Grande F."/>
            <person name="Keller J."/>
        </authorList>
    </citation>
    <scope>NUCLEOTIDE SEQUENCE [LARGE SCALE GENOMIC DNA]</scope>
    <source>
        <strain evidence="2 3">SAG 2043</strain>
    </source>
</reference>
<feature type="compositionally biased region" description="Gly residues" evidence="1">
    <location>
        <begin position="465"/>
        <end position="474"/>
    </location>
</feature>
<organism evidence="2 3">
    <name type="scientific">[Myrmecia] bisecta</name>
    <dbReference type="NCBI Taxonomy" id="41462"/>
    <lineage>
        <taxon>Eukaryota</taxon>
        <taxon>Viridiplantae</taxon>
        <taxon>Chlorophyta</taxon>
        <taxon>core chlorophytes</taxon>
        <taxon>Trebouxiophyceae</taxon>
        <taxon>Trebouxiales</taxon>
        <taxon>Trebouxiaceae</taxon>
        <taxon>Myrmecia</taxon>
    </lineage>
</organism>
<gene>
    <name evidence="2" type="ORF">WJX72_006167</name>
</gene>
<name>A0AAW1PCA9_9CHLO</name>
<proteinExistence type="predicted"/>
<feature type="region of interest" description="Disordered" evidence="1">
    <location>
        <begin position="1"/>
        <end position="32"/>
    </location>
</feature>
<evidence type="ECO:0000256" key="1">
    <source>
        <dbReference type="SAM" id="MobiDB-lite"/>
    </source>
</evidence>
<feature type="region of interest" description="Disordered" evidence="1">
    <location>
        <begin position="281"/>
        <end position="384"/>
    </location>
</feature>
<feature type="region of interest" description="Disordered" evidence="1">
    <location>
        <begin position="156"/>
        <end position="199"/>
    </location>
</feature>
<feature type="compositionally biased region" description="Low complexity" evidence="1">
    <location>
        <begin position="336"/>
        <end position="360"/>
    </location>
</feature>
<dbReference type="AlphaFoldDB" id="A0AAW1PCA9"/>
<comment type="caution">
    <text evidence="2">The sequence shown here is derived from an EMBL/GenBank/DDBJ whole genome shotgun (WGS) entry which is preliminary data.</text>
</comment>
<keyword evidence="3" id="KW-1185">Reference proteome</keyword>
<feature type="compositionally biased region" description="Gly residues" evidence="1">
    <location>
        <begin position="227"/>
        <end position="237"/>
    </location>
</feature>